<dbReference type="InterPro" id="IPR002305">
    <property type="entry name" value="aa-tRNA-synth_Ic"/>
</dbReference>
<dbReference type="SUPFAM" id="SSF55174">
    <property type="entry name" value="Alpha-L RNA-binding motif"/>
    <property type="match status" value="1"/>
</dbReference>
<dbReference type="EMBL" id="CAJPEX010002257">
    <property type="protein sequence ID" value="CAG0920729.1"/>
    <property type="molecule type" value="Genomic_DNA"/>
</dbReference>
<evidence type="ECO:0000256" key="12">
    <source>
        <dbReference type="PROSITE-ProRule" id="PRU00042"/>
    </source>
</evidence>
<dbReference type="NCBIfam" id="TIGR00234">
    <property type="entry name" value="tyrS"/>
    <property type="match status" value="1"/>
</dbReference>
<dbReference type="InterPro" id="IPR001412">
    <property type="entry name" value="aa-tRNA-synth_I_CS"/>
</dbReference>
<dbReference type="FunFam" id="1.10.240.10:FF:000001">
    <property type="entry name" value="Tyrosine--tRNA ligase"/>
    <property type="match status" value="1"/>
</dbReference>
<dbReference type="Pfam" id="PF13912">
    <property type="entry name" value="zf-C2H2_6"/>
    <property type="match status" value="1"/>
</dbReference>
<gene>
    <name evidence="15" type="ORF">NMOB1V02_LOCUS8235</name>
</gene>
<evidence type="ECO:0000313" key="16">
    <source>
        <dbReference type="Proteomes" id="UP000678499"/>
    </source>
</evidence>
<dbReference type="SMART" id="SM00355">
    <property type="entry name" value="ZnF_C2H2"/>
    <property type="match status" value="4"/>
</dbReference>
<dbReference type="Pfam" id="PF00579">
    <property type="entry name" value="tRNA-synt_1b"/>
    <property type="match status" value="1"/>
</dbReference>
<dbReference type="PANTHER" id="PTHR11766:SF0">
    <property type="entry name" value="TYROSINE--TRNA LIGASE, MITOCHONDRIAL"/>
    <property type="match status" value="1"/>
</dbReference>
<dbReference type="Proteomes" id="UP000678499">
    <property type="component" value="Unassembled WGS sequence"/>
</dbReference>
<dbReference type="PROSITE" id="PS00178">
    <property type="entry name" value="AA_TRNA_LIGASE_I"/>
    <property type="match status" value="1"/>
</dbReference>
<keyword evidence="6" id="KW-0862">Zinc</keyword>
<dbReference type="InterPro" id="IPR013087">
    <property type="entry name" value="Znf_C2H2_type"/>
</dbReference>
<evidence type="ECO:0000256" key="11">
    <source>
        <dbReference type="ARBA" id="ARBA00048248"/>
    </source>
</evidence>
<protein>
    <recommendedName>
        <fullName evidence="1 13">Tyrosine--tRNA ligase</fullName>
        <ecNumber evidence="1 13">6.1.1.1</ecNumber>
    </recommendedName>
    <alternativeName>
        <fullName evidence="10 13">Tyrosyl-tRNA synthetase</fullName>
    </alternativeName>
</protein>
<dbReference type="SUPFAM" id="SSF52374">
    <property type="entry name" value="Nucleotidylyl transferase"/>
    <property type="match status" value="1"/>
</dbReference>
<evidence type="ECO:0000259" key="14">
    <source>
        <dbReference type="PROSITE" id="PS50157"/>
    </source>
</evidence>
<dbReference type="GO" id="GO:0008270">
    <property type="term" value="F:zinc ion binding"/>
    <property type="evidence" value="ECO:0007669"/>
    <property type="project" value="UniProtKB-KW"/>
</dbReference>
<keyword evidence="4 13" id="KW-0547">Nucleotide-binding</keyword>
<dbReference type="GO" id="GO:0005739">
    <property type="term" value="C:mitochondrion"/>
    <property type="evidence" value="ECO:0007669"/>
    <property type="project" value="TreeGrafter"/>
</dbReference>
<dbReference type="GO" id="GO:0004831">
    <property type="term" value="F:tyrosine-tRNA ligase activity"/>
    <property type="evidence" value="ECO:0007669"/>
    <property type="project" value="UniProtKB-EC"/>
</dbReference>
<evidence type="ECO:0000256" key="10">
    <source>
        <dbReference type="ARBA" id="ARBA00033323"/>
    </source>
</evidence>
<dbReference type="EMBL" id="OA884294">
    <property type="protein sequence ID" value="CAD7280577.1"/>
    <property type="molecule type" value="Genomic_DNA"/>
</dbReference>
<evidence type="ECO:0000256" key="8">
    <source>
        <dbReference type="ARBA" id="ARBA00022917"/>
    </source>
</evidence>
<dbReference type="EC" id="6.1.1.1" evidence="1 13"/>
<comment type="catalytic activity">
    <reaction evidence="11 13">
        <text>tRNA(Tyr) + L-tyrosine + ATP = L-tyrosyl-tRNA(Tyr) + AMP + diphosphate + H(+)</text>
        <dbReference type="Rhea" id="RHEA:10220"/>
        <dbReference type="Rhea" id="RHEA-COMP:9706"/>
        <dbReference type="Rhea" id="RHEA-COMP:9707"/>
        <dbReference type="ChEBI" id="CHEBI:15378"/>
        <dbReference type="ChEBI" id="CHEBI:30616"/>
        <dbReference type="ChEBI" id="CHEBI:33019"/>
        <dbReference type="ChEBI" id="CHEBI:58315"/>
        <dbReference type="ChEBI" id="CHEBI:78442"/>
        <dbReference type="ChEBI" id="CHEBI:78536"/>
        <dbReference type="ChEBI" id="CHEBI:456215"/>
        <dbReference type="EC" id="6.1.1.1"/>
    </reaction>
</comment>
<dbReference type="InterPro" id="IPR024088">
    <property type="entry name" value="Tyr-tRNA-ligase_bac-type"/>
</dbReference>
<evidence type="ECO:0000256" key="7">
    <source>
        <dbReference type="ARBA" id="ARBA00022840"/>
    </source>
</evidence>
<dbReference type="GO" id="GO:0005829">
    <property type="term" value="C:cytosol"/>
    <property type="evidence" value="ECO:0007669"/>
    <property type="project" value="TreeGrafter"/>
</dbReference>
<evidence type="ECO:0000256" key="1">
    <source>
        <dbReference type="ARBA" id="ARBA00013160"/>
    </source>
</evidence>
<dbReference type="GO" id="GO:0003723">
    <property type="term" value="F:RNA binding"/>
    <property type="evidence" value="ECO:0007669"/>
    <property type="project" value="InterPro"/>
</dbReference>
<feature type="domain" description="C2H2-type" evidence="14">
    <location>
        <begin position="232"/>
        <end position="255"/>
    </location>
</feature>
<evidence type="ECO:0000256" key="2">
    <source>
        <dbReference type="ARBA" id="ARBA00022598"/>
    </source>
</evidence>
<dbReference type="GO" id="GO:0005634">
    <property type="term" value="C:nucleus"/>
    <property type="evidence" value="ECO:0007669"/>
    <property type="project" value="UniProtKB-ARBA"/>
</dbReference>
<keyword evidence="2 13" id="KW-0436">Ligase</keyword>
<keyword evidence="3" id="KW-0479">Metal-binding</keyword>
<keyword evidence="9 13" id="KW-0030">Aminoacyl-tRNA synthetase</keyword>
<dbReference type="InterPro" id="IPR036236">
    <property type="entry name" value="Znf_C2H2_sf"/>
</dbReference>
<dbReference type="AlphaFoldDB" id="A0A7R9GHB1"/>
<evidence type="ECO:0000313" key="15">
    <source>
        <dbReference type="EMBL" id="CAD7280577.1"/>
    </source>
</evidence>
<evidence type="ECO:0000256" key="4">
    <source>
        <dbReference type="ARBA" id="ARBA00022741"/>
    </source>
</evidence>
<dbReference type="InterPro" id="IPR036986">
    <property type="entry name" value="S4_RNA-bd_sf"/>
</dbReference>
<dbReference type="Gene3D" id="3.40.50.620">
    <property type="entry name" value="HUPs"/>
    <property type="match status" value="1"/>
</dbReference>
<comment type="similarity">
    <text evidence="13">Belongs to the class-I aminoacyl-tRNA synthetase family.</text>
</comment>
<dbReference type="CDD" id="cd00805">
    <property type="entry name" value="TyrRS_core"/>
    <property type="match status" value="1"/>
</dbReference>
<dbReference type="PRINTS" id="PR01040">
    <property type="entry name" value="TRNASYNTHTYR"/>
</dbReference>
<keyword evidence="16" id="KW-1185">Reference proteome</keyword>
<dbReference type="SUPFAM" id="SSF57667">
    <property type="entry name" value="beta-beta-alpha zinc fingers"/>
    <property type="match status" value="1"/>
</dbReference>
<dbReference type="GO" id="GO:0006437">
    <property type="term" value="P:tyrosyl-tRNA aminoacylation"/>
    <property type="evidence" value="ECO:0007669"/>
    <property type="project" value="InterPro"/>
</dbReference>
<dbReference type="Gene3D" id="3.30.160.60">
    <property type="entry name" value="Classic Zinc Finger"/>
    <property type="match status" value="2"/>
</dbReference>
<proteinExistence type="inferred from homology"/>
<dbReference type="FunFam" id="3.30.160.60:FF:000446">
    <property type="entry name" value="Zinc finger protein"/>
    <property type="match status" value="1"/>
</dbReference>
<reference evidence="15" key="1">
    <citation type="submission" date="2020-11" db="EMBL/GenBank/DDBJ databases">
        <authorList>
            <person name="Tran Van P."/>
        </authorList>
    </citation>
    <scope>NUCLEOTIDE SEQUENCE</scope>
</reference>
<dbReference type="GO" id="GO:0005524">
    <property type="term" value="F:ATP binding"/>
    <property type="evidence" value="ECO:0007669"/>
    <property type="project" value="UniProtKB-KW"/>
</dbReference>
<dbReference type="InterPro" id="IPR002307">
    <property type="entry name" value="Tyr-tRNA-ligase"/>
</dbReference>
<dbReference type="PROSITE" id="PS00028">
    <property type="entry name" value="ZINC_FINGER_C2H2_1"/>
    <property type="match status" value="3"/>
</dbReference>
<name>A0A7R9GHB1_9CRUS</name>
<dbReference type="PROSITE" id="PS50157">
    <property type="entry name" value="ZINC_FINGER_C2H2_2"/>
    <property type="match status" value="3"/>
</dbReference>
<sequence>MERVNTANVNSSHSVSYEGMFTEFPASSSPTCPDSTSDISFSDVIYSGMSGVTQIPLPEIDTLLPHGSSSVSSADHLDTDSWDMKLESEAFLNLVDGSCSLPSAEYDTLLEPGPSSSYSSSFVVTYSTATEDCVENLYEFSDTPATYPKTIALDCDVIGVTRVISDKGYPSFVSSTELSEVVSSTRSKERPGKECTICGRSFSRLDRHVKAVHGDKKTVCHCDDKPKPVSVRTCRFCGETFNKYSILRSHIRMQHPTFASSLAPSSNIPPCKYCGRKFSSEQKLRDHTTAHSGKYRYQCDMCDKGFAVVTDLQRHRRTHTAAEMWSWSVRNIILSSVNVQKRFYVNRNILSLKEREIWSDLFPREDVNGLADLLIGKPQTIYAGFDPTSASLHVGHLAVISALLQCQRSGHRVVAVVGEATAVVGDPTGKKSDRPELVAEDAAKNSSAIEKQLNKIFRNHEEHFWPDDFKKRFPLTPALILNNLEWHRSLSVPRFLHDVGRKLRMNELLSREAIKSRVAEGSSGMSLLEFAYQAVQAYDWLHMYRKYGCSVQIGGHDQMGNLVTGRDLVSRSENDPRVYGLTVPLITSEKGDKYGKTAGNAVWLDPNLTSTFELYQFLLRTPDADVVRLVKTLCLDPLPDLENGVLEQHRADPGKLCAHKKLADSVITLIHGPTGLESAKRTTEAFYSNSPAALCELSAEELRSAMCGSSAISLMLHPETTVLDLALRAKCFLHEVDARRVIMGGGFRLNHRKVLFPDAILIPGEHILPNGLTLARVGKRNHVLIHWLG</sequence>
<keyword evidence="5 12" id="KW-0863">Zinc-finger</keyword>
<evidence type="ECO:0000256" key="6">
    <source>
        <dbReference type="ARBA" id="ARBA00022833"/>
    </source>
</evidence>
<dbReference type="Gene3D" id="1.10.240.10">
    <property type="entry name" value="Tyrosyl-Transfer RNA Synthetase"/>
    <property type="match status" value="1"/>
</dbReference>
<evidence type="ECO:0000256" key="5">
    <source>
        <dbReference type="ARBA" id="ARBA00022771"/>
    </source>
</evidence>
<dbReference type="PANTHER" id="PTHR11766">
    <property type="entry name" value="TYROSYL-TRNA SYNTHETASE"/>
    <property type="match status" value="1"/>
</dbReference>
<evidence type="ECO:0000256" key="9">
    <source>
        <dbReference type="ARBA" id="ARBA00023146"/>
    </source>
</evidence>
<keyword evidence="7 13" id="KW-0067">ATP-binding</keyword>
<evidence type="ECO:0000256" key="3">
    <source>
        <dbReference type="ARBA" id="ARBA00022723"/>
    </source>
</evidence>
<dbReference type="InterPro" id="IPR014729">
    <property type="entry name" value="Rossmann-like_a/b/a_fold"/>
</dbReference>
<dbReference type="OrthoDB" id="337870at2759"/>
<evidence type="ECO:0000256" key="13">
    <source>
        <dbReference type="RuleBase" id="RU361234"/>
    </source>
</evidence>
<dbReference type="Pfam" id="PF00096">
    <property type="entry name" value="zf-C2H2"/>
    <property type="match status" value="1"/>
</dbReference>
<keyword evidence="8 13" id="KW-0648">Protein biosynthesis</keyword>
<feature type="domain" description="C2H2-type" evidence="14">
    <location>
        <begin position="269"/>
        <end position="296"/>
    </location>
</feature>
<feature type="domain" description="C2H2-type" evidence="14">
    <location>
        <begin position="297"/>
        <end position="324"/>
    </location>
</feature>
<organism evidence="15">
    <name type="scientific">Notodromas monacha</name>
    <dbReference type="NCBI Taxonomy" id="399045"/>
    <lineage>
        <taxon>Eukaryota</taxon>
        <taxon>Metazoa</taxon>
        <taxon>Ecdysozoa</taxon>
        <taxon>Arthropoda</taxon>
        <taxon>Crustacea</taxon>
        <taxon>Oligostraca</taxon>
        <taxon>Ostracoda</taxon>
        <taxon>Podocopa</taxon>
        <taxon>Podocopida</taxon>
        <taxon>Cypridocopina</taxon>
        <taxon>Cypridoidea</taxon>
        <taxon>Cyprididae</taxon>
        <taxon>Notodromas</taxon>
    </lineage>
</organism>
<dbReference type="Gene3D" id="3.10.290.10">
    <property type="entry name" value="RNA-binding S4 domain"/>
    <property type="match status" value="1"/>
</dbReference>
<accession>A0A7R9GHB1</accession>